<gene>
    <name evidence="2" type="ORF">C3747_3g894</name>
</gene>
<dbReference type="VEuPathDB" id="TriTrypDB:TcCLB.504233.50"/>
<dbReference type="VEuPathDB" id="TriTrypDB:TCSYLVIO_006595"/>
<comment type="caution">
    <text evidence="2">The sequence shown here is derived from an EMBL/GenBank/DDBJ whole genome shotgun (WGS) entry which is preliminary data.</text>
</comment>
<evidence type="ECO:0000313" key="3">
    <source>
        <dbReference type="Proteomes" id="UP000246078"/>
    </source>
</evidence>
<dbReference type="VEuPathDB" id="TriTrypDB:C4B63_39g280"/>
<accession>A0A2V2XK52</accession>
<dbReference type="VEuPathDB" id="TriTrypDB:Tc_MARK_2179"/>
<dbReference type="PROSITE" id="PS50878">
    <property type="entry name" value="RT_POL"/>
    <property type="match status" value="1"/>
</dbReference>
<reference evidence="2 3" key="1">
    <citation type="journal article" date="2018" name="Microb. Genom.">
        <title>Expanding an expanded genome: long-read sequencing of Trypanosoma cruzi.</title>
        <authorList>
            <person name="Berna L."/>
            <person name="Rodriguez M."/>
            <person name="Chiribao M.L."/>
            <person name="Parodi-Talice A."/>
            <person name="Pita S."/>
            <person name="Rijo G."/>
            <person name="Alvarez-Valin F."/>
            <person name="Robello C."/>
        </authorList>
    </citation>
    <scope>NUCLEOTIDE SEQUENCE [LARGE SCALE GENOMIC DNA]</scope>
    <source>
        <strain evidence="2 3">TCC</strain>
    </source>
</reference>
<dbReference type="Proteomes" id="UP000246078">
    <property type="component" value="Unassembled WGS sequence"/>
</dbReference>
<dbReference type="VEuPathDB" id="TriTrypDB:TCDM_10619"/>
<dbReference type="Pfam" id="PF00078">
    <property type="entry name" value="RVT_1"/>
    <property type="match status" value="1"/>
</dbReference>
<dbReference type="VEuPathDB" id="TriTrypDB:TcG_11228"/>
<proteinExistence type="predicted"/>
<dbReference type="VEuPathDB" id="TriTrypDB:TcCL_ESM11829"/>
<protein>
    <recommendedName>
        <fullName evidence="1">Reverse transcriptase domain-containing protein</fullName>
    </recommendedName>
</protein>
<evidence type="ECO:0000259" key="1">
    <source>
        <dbReference type="PROSITE" id="PS50878"/>
    </source>
</evidence>
<dbReference type="VEuPathDB" id="TriTrypDB:C3747_3g894"/>
<organism evidence="2 3">
    <name type="scientific">Trypanosoma cruzi</name>
    <dbReference type="NCBI Taxonomy" id="5693"/>
    <lineage>
        <taxon>Eukaryota</taxon>
        <taxon>Discoba</taxon>
        <taxon>Euglenozoa</taxon>
        <taxon>Kinetoplastea</taxon>
        <taxon>Metakinetoplastina</taxon>
        <taxon>Trypanosomatida</taxon>
        <taxon>Trypanosomatidae</taxon>
        <taxon>Trypanosoma</taxon>
        <taxon>Schizotrypanum</taxon>
    </lineage>
</organism>
<dbReference type="AlphaFoldDB" id="A0A2V2XK52"/>
<name>A0A2V2XK52_TRYCR</name>
<evidence type="ECO:0000313" key="2">
    <source>
        <dbReference type="EMBL" id="PWV21177.1"/>
    </source>
</evidence>
<dbReference type="VEuPathDB" id="TriTrypDB:TcBrA4_0111030"/>
<dbReference type="InterPro" id="IPR000477">
    <property type="entry name" value="RT_dom"/>
</dbReference>
<feature type="domain" description="Reverse transcriptase" evidence="1">
    <location>
        <begin position="1"/>
        <end position="122"/>
    </location>
</feature>
<sequence>MWGRYVRVCTREQHSRKQLTSAGVPQGGVPGPKLFLHCVDDLLHRMDNIYSASAFMHADDLKLVASGADIHACAAAMQPALPLITKWAAEHSLKINVAKSESALFHISSHTRSDEDMVDLLPGNGNLRIQSCPVRLLDTTFDRLLNFGPHASTAAKRTMPRRYQLRPVAQAGASHHNTQSFSIGYVHIVLFHNGDAILPCFAHIYLHNMEVRYRDGRKTFLA</sequence>
<dbReference type="EMBL" id="PRFC01000003">
    <property type="protein sequence ID" value="PWV21177.1"/>
    <property type="molecule type" value="Genomic_DNA"/>
</dbReference>